<feature type="compositionally biased region" description="Basic and acidic residues" evidence="1">
    <location>
        <begin position="113"/>
        <end position="123"/>
    </location>
</feature>
<accession>A0A6A6F3Q4</accession>
<proteinExistence type="predicted"/>
<dbReference type="EMBL" id="ML992697">
    <property type="protein sequence ID" value="KAF2208063.1"/>
    <property type="molecule type" value="Genomic_DNA"/>
</dbReference>
<evidence type="ECO:0000313" key="3">
    <source>
        <dbReference type="Proteomes" id="UP000799539"/>
    </source>
</evidence>
<feature type="compositionally biased region" description="Polar residues" evidence="1">
    <location>
        <begin position="57"/>
        <end position="69"/>
    </location>
</feature>
<sequence>MAHRATASHDSYIPKTTIYPAHRTKREPPEGRRRVASRGNYIPETTTPSTRRPADTPATSQHTTASYSSYIAEMTIYSGHRTERGRPQRRHTPAQGITTYRRNNNLSAPQQDKAGHDNNEAEAPHPSQPSGALTAHRPYVQGE</sequence>
<organism evidence="2 3">
    <name type="scientific">Cercospora zeae-maydis SCOH1-5</name>
    <dbReference type="NCBI Taxonomy" id="717836"/>
    <lineage>
        <taxon>Eukaryota</taxon>
        <taxon>Fungi</taxon>
        <taxon>Dikarya</taxon>
        <taxon>Ascomycota</taxon>
        <taxon>Pezizomycotina</taxon>
        <taxon>Dothideomycetes</taxon>
        <taxon>Dothideomycetidae</taxon>
        <taxon>Mycosphaerellales</taxon>
        <taxon>Mycosphaerellaceae</taxon>
        <taxon>Cercospora</taxon>
    </lineage>
</organism>
<name>A0A6A6F3Q4_9PEZI</name>
<evidence type="ECO:0000313" key="2">
    <source>
        <dbReference type="EMBL" id="KAF2208063.1"/>
    </source>
</evidence>
<keyword evidence="3" id="KW-1185">Reference proteome</keyword>
<dbReference type="Proteomes" id="UP000799539">
    <property type="component" value="Unassembled WGS sequence"/>
</dbReference>
<feature type="region of interest" description="Disordered" evidence="1">
    <location>
        <begin position="1"/>
        <end position="143"/>
    </location>
</feature>
<protein>
    <submittedName>
        <fullName evidence="2">Uncharacterized protein</fullName>
    </submittedName>
</protein>
<reference evidence="2" key="1">
    <citation type="journal article" date="2020" name="Stud. Mycol.">
        <title>101 Dothideomycetes genomes: a test case for predicting lifestyles and emergence of pathogens.</title>
        <authorList>
            <person name="Haridas S."/>
            <person name="Albert R."/>
            <person name="Binder M."/>
            <person name="Bloem J."/>
            <person name="Labutti K."/>
            <person name="Salamov A."/>
            <person name="Andreopoulos B."/>
            <person name="Baker S."/>
            <person name="Barry K."/>
            <person name="Bills G."/>
            <person name="Bluhm B."/>
            <person name="Cannon C."/>
            <person name="Castanera R."/>
            <person name="Culley D."/>
            <person name="Daum C."/>
            <person name="Ezra D."/>
            <person name="Gonzalez J."/>
            <person name="Henrissat B."/>
            <person name="Kuo A."/>
            <person name="Liang C."/>
            <person name="Lipzen A."/>
            <person name="Lutzoni F."/>
            <person name="Magnuson J."/>
            <person name="Mondo S."/>
            <person name="Nolan M."/>
            <person name="Ohm R."/>
            <person name="Pangilinan J."/>
            <person name="Park H.-J."/>
            <person name="Ramirez L."/>
            <person name="Alfaro M."/>
            <person name="Sun H."/>
            <person name="Tritt A."/>
            <person name="Yoshinaga Y."/>
            <person name="Zwiers L.-H."/>
            <person name="Turgeon B."/>
            <person name="Goodwin S."/>
            <person name="Spatafora J."/>
            <person name="Crous P."/>
            <person name="Grigoriev I."/>
        </authorList>
    </citation>
    <scope>NUCLEOTIDE SEQUENCE</scope>
    <source>
        <strain evidence="2">SCOH1-5</strain>
    </source>
</reference>
<feature type="compositionally biased region" description="Polar residues" evidence="1">
    <location>
        <begin position="95"/>
        <end position="110"/>
    </location>
</feature>
<dbReference type="AlphaFoldDB" id="A0A6A6F3Q4"/>
<gene>
    <name evidence="2" type="ORF">CERZMDRAFT_101760</name>
</gene>
<evidence type="ECO:0000256" key="1">
    <source>
        <dbReference type="SAM" id="MobiDB-lite"/>
    </source>
</evidence>